<keyword evidence="4" id="KW-1185">Reference proteome</keyword>
<dbReference type="CDD" id="cd02961">
    <property type="entry name" value="PDI_a_family"/>
    <property type="match status" value="1"/>
</dbReference>
<organism evidence="3 4">
    <name type="scientific">Branchiostoma lanceolatum</name>
    <name type="common">Common lancelet</name>
    <name type="synonym">Amphioxus lanceolatum</name>
    <dbReference type="NCBI Taxonomy" id="7740"/>
    <lineage>
        <taxon>Eukaryota</taxon>
        <taxon>Metazoa</taxon>
        <taxon>Chordata</taxon>
        <taxon>Cephalochordata</taxon>
        <taxon>Leptocardii</taxon>
        <taxon>Amphioxiformes</taxon>
        <taxon>Branchiostomatidae</taxon>
        <taxon>Branchiostoma</taxon>
    </lineage>
</organism>
<dbReference type="Proteomes" id="UP000838412">
    <property type="component" value="Chromosome 5"/>
</dbReference>
<gene>
    <name evidence="3" type="primary">Hypp3323</name>
    <name evidence="3" type="ORF">BLAG_LOCUS19885</name>
</gene>
<dbReference type="AlphaFoldDB" id="A0A8J9ZZK0"/>
<feature type="chain" id="PRO_5035424905" evidence="2">
    <location>
        <begin position="25"/>
        <end position="970"/>
    </location>
</feature>
<dbReference type="OrthoDB" id="10023060at2759"/>
<feature type="region of interest" description="Disordered" evidence="1">
    <location>
        <begin position="63"/>
        <end position="104"/>
    </location>
</feature>
<protein>
    <submittedName>
        <fullName evidence="3">Hypp3323 protein</fullName>
    </submittedName>
</protein>
<dbReference type="EMBL" id="OV696690">
    <property type="protein sequence ID" value="CAH1266212.1"/>
    <property type="molecule type" value="Genomic_DNA"/>
</dbReference>
<evidence type="ECO:0000313" key="3">
    <source>
        <dbReference type="EMBL" id="CAH1266212.1"/>
    </source>
</evidence>
<accession>A0A8J9ZZK0</accession>
<keyword evidence="2" id="KW-0732">Signal</keyword>
<reference evidence="3" key="1">
    <citation type="submission" date="2022-01" db="EMBL/GenBank/DDBJ databases">
        <authorList>
            <person name="Braso-Vives M."/>
        </authorList>
    </citation>
    <scope>NUCLEOTIDE SEQUENCE</scope>
</reference>
<sequence>MAAKTDALVATLCCFLAISPCLLAAQSSSTLQDTTAIPETLKKLKEDILEITLEDGSVSFETKLAGTNPEANGPPVAGAKDSPARPSAFPGVDEDVPTDTTEASTSSQMLLDLKELTALEYDSLITNAFSQPACILFSSQRRGTSIVEKLFLQVWATSEAQEEFSSVFSVGKIYDPTLMDVTSIISIPRARPSLCCYRGETPVCFYGDHTAARLKDWFYIQKNKAKNSKSDIHAISVDRELHTNEVTVLGFARTEDQFAQLLKIFNRLEKLFPEVKVLLVPRESPDTKKITQQFSVNTFPAVLLVSKANPHQPFKHLIGHDLTLSTIELHIEVTLQKVAVKLTSETFPSRALEQRYAGPILVCFYSQREKRSLSYVKSFLYTADWIKKLGAAFRFGLVDLSVQRDILAKGWVDSTLVHQIPFIVLFSNEKVNQEGKTVTKQRLFSHSSPEPVNVLRFLEDVGVPLKDHKGMQIVAHLDTPMCEMGAPFSPGVLNSVCVMWQNETASTEELGLHVPKKKKTQMPVGKGQVKAAKKTGEIPVLTGSNWDHIISTTHAAPPPYGLTGSTSLVQIVAVTFIKGNCDTCTKKMPEFELVHKAVERMMGVTFYIFNCSSDPAKCEQQGISGFPTFVAYRVVQNKRVEHCTQNSTYDSIRLDYHDVLSAGKVLEWLSKVTESATHYVSKTSESDFQDVALFAEAAADTVAVEGYSFKCFEYLCERLYGQVACYVLSKTDANGEAAILSISLHRSDGLKAPIFVAGQPLASVMESESESQLHHFHSPHKYDLEPNTLCEDDQAFCTDTLLSFIQDHSRLPVMRITQQLFHTHQKNLLLNTDVPILIALGHDSNFTQESPFYNNLYSAALSMYRFMSFATLDVDMYPMWAGQFVPLGYRREMLETTDAGSLHLNPPTLYTYPRLCIVRWHDHRHAAFYPDLSEKRWQRQHRSFTSSEIVKFAEDFLRDPDKLLTRTEMF</sequence>
<evidence type="ECO:0000256" key="2">
    <source>
        <dbReference type="SAM" id="SignalP"/>
    </source>
</evidence>
<dbReference type="SUPFAM" id="SSF52833">
    <property type="entry name" value="Thioredoxin-like"/>
    <property type="match status" value="1"/>
</dbReference>
<dbReference type="InterPro" id="IPR036249">
    <property type="entry name" value="Thioredoxin-like_sf"/>
</dbReference>
<dbReference type="Gene3D" id="3.40.30.10">
    <property type="entry name" value="Glutaredoxin"/>
    <property type="match status" value="1"/>
</dbReference>
<proteinExistence type="predicted"/>
<evidence type="ECO:0000313" key="4">
    <source>
        <dbReference type="Proteomes" id="UP000838412"/>
    </source>
</evidence>
<evidence type="ECO:0000256" key="1">
    <source>
        <dbReference type="SAM" id="MobiDB-lite"/>
    </source>
</evidence>
<feature type="signal peptide" evidence="2">
    <location>
        <begin position="1"/>
        <end position="24"/>
    </location>
</feature>
<name>A0A8J9ZZK0_BRALA</name>